<dbReference type="EMBL" id="ML996590">
    <property type="protein sequence ID" value="KAF2752914.1"/>
    <property type="molecule type" value="Genomic_DNA"/>
</dbReference>
<keyword evidence="2" id="KW-1185">Reference proteome</keyword>
<proteinExistence type="predicted"/>
<gene>
    <name evidence="1" type="ORF">EJ05DRAFT_480824</name>
</gene>
<dbReference type="Proteomes" id="UP000799437">
    <property type="component" value="Unassembled WGS sequence"/>
</dbReference>
<organism evidence="1 2">
    <name type="scientific">Pseudovirgaria hyperparasitica</name>
    <dbReference type="NCBI Taxonomy" id="470096"/>
    <lineage>
        <taxon>Eukaryota</taxon>
        <taxon>Fungi</taxon>
        <taxon>Dikarya</taxon>
        <taxon>Ascomycota</taxon>
        <taxon>Pezizomycotina</taxon>
        <taxon>Dothideomycetes</taxon>
        <taxon>Dothideomycetes incertae sedis</taxon>
        <taxon>Acrospermales</taxon>
        <taxon>Acrospermaceae</taxon>
        <taxon>Pseudovirgaria</taxon>
    </lineage>
</organism>
<accession>A0A6A6VT30</accession>
<evidence type="ECO:0000313" key="2">
    <source>
        <dbReference type="Proteomes" id="UP000799437"/>
    </source>
</evidence>
<dbReference type="GeneID" id="54485997"/>
<protein>
    <submittedName>
        <fullName evidence="1">Uncharacterized protein</fullName>
    </submittedName>
</protein>
<sequence length="80" mass="9240">MAIRIWQAPLRSLVGIDILQEHNTTTWKIVEELPELTITHTAGEIQLVYIETEVDNPDGTVYSHHSGISIQLLYFLYHYC</sequence>
<dbReference type="AlphaFoldDB" id="A0A6A6VT30"/>
<dbReference type="RefSeq" id="XP_033595365.1">
    <property type="nucleotide sequence ID" value="XM_033744943.1"/>
</dbReference>
<name>A0A6A6VT30_9PEZI</name>
<reference evidence="1" key="1">
    <citation type="journal article" date="2020" name="Stud. Mycol.">
        <title>101 Dothideomycetes genomes: a test case for predicting lifestyles and emergence of pathogens.</title>
        <authorList>
            <person name="Haridas S."/>
            <person name="Albert R."/>
            <person name="Binder M."/>
            <person name="Bloem J."/>
            <person name="Labutti K."/>
            <person name="Salamov A."/>
            <person name="Andreopoulos B."/>
            <person name="Baker S."/>
            <person name="Barry K."/>
            <person name="Bills G."/>
            <person name="Bluhm B."/>
            <person name="Cannon C."/>
            <person name="Castanera R."/>
            <person name="Culley D."/>
            <person name="Daum C."/>
            <person name="Ezra D."/>
            <person name="Gonzalez J."/>
            <person name="Henrissat B."/>
            <person name="Kuo A."/>
            <person name="Liang C."/>
            <person name="Lipzen A."/>
            <person name="Lutzoni F."/>
            <person name="Magnuson J."/>
            <person name="Mondo S."/>
            <person name="Nolan M."/>
            <person name="Ohm R."/>
            <person name="Pangilinan J."/>
            <person name="Park H.-J."/>
            <person name="Ramirez L."/>
            <person name="Alfaro M."/>
            <person name="Sun H."/>
            <person name="Tritt A."/>
            <person name="Yoshinaga Y."/>
            <person name="Zwiers L.-H."/>
            <person name="Turgeon B."/>
            <person name="Goodwin S."/>
            <person name="Spatafora J."/>
            <person name="Crous P."/>
            <person name="Grigoriev I."/>
        </authorList>
    </citation>
    <scope>NUCLEOTIDE SEQUENCE</scope>
    <source>
        <strain evidence="1">CBS 121739</strain>
    </source>
</reference>
<evidence type="ECO:0000313" key="1">
    <source>
        <dbReference type="EMBL" id="KAF2752914.1"/>
    </source>
</evidence>